<gene>
    <name evidence="12" type="ORF">LSG31_17770</name>
</gene>
<feature type="domain" description="Helicase C-terminal" evidence="11">
    <location>
        <begin position="397"/>
        <end position="550"/>
    </location>
</feature>
<keyword evidence="6" id="KW-0413">Isomerase</keyword>
<accession>A0ABY4CH74</accession>
<keyword evidence="5" id="KW-0067">ATP-binding</keyword>
<evidence type="ECO:0000313" key="13">
    <source>
        <dbReference type="Proteomes" id="UP000830167"/>
    </source>
</evidence>
<dbReference type="NCBIfam" id="NF045503">
    <property type="entry name" value="repair_heli_XPB"/>
    <property type="match status" value="1"/>
</dbReference>
<dbReference type="InterPro" id="IPR032438">
    <property type="entry name" value="ERCC3_RAD25_C"/>
</dbReference>
<evidence type="ECO:0000256" key="5">
    <source>
        <dbReference type="ARBA" id="ARBA00022840"/>
    </source>
</evidence>
<evidence type="ECO:0000256" key="8">
    <source>
        <dbReference type="ARBA" id="ARBA00034808"/>
    </source>
</evidence>
<evidence type="ECO:0000313" key="12">
    <source>
        <dbReference type="EMBL" id="UOF89709.1"/>
    </source>
</evidence>
<dbReference type="RefSeq" id="WP_347436399.1">
    <property type="nucleotide sequence ID" value="NZ_CP089291.1"/>
</dbReference>
<dbReference type="Gene3D" id="3.40.50.300">
    <property type="entry name" value="P-loop containing nucleotide triphosphate hydrolases"/>
    <property type="match status" value="2"/>
</dbReference>
<dbReference type="EMBL" id="CP089291">
    <property type="protein sequence ID" value="UOF89709.1"/>
    <property type="molecule type" value="Genomic_DNA"/>
</dbReference>
<name>A0ABY4CH74_9BACL</name>
<dbReference type="InterPro" id="IPR014001">
    <property type="entry name" value="Helicase_ATP-bd"/>
</dbReference>
<keyword evidence="13" id="KW-1185">Reference proteome</keyword>
<dbReference type="SMART" id="SM00487">
    <property type="entry name" value="DEXDc"/>
    <property type="match status" value="1"/>
</dbReference>
<sequence length="559" mass="63577">MFSRPLLVQSDGTILLNTTHSDYAEVRRQLLQFAENIKSPEYIHYYKISRLSLWNAAAIGWTSTRIVQILEDNSEYPVQPAMKHRIIDEFQKYGLLRLVPFRDPDYLLLLGDASILNEFQRTGDFQTIPVERVPEGLICSRDHRGSVKQACLRLGYPVVDQAGYTDGEPCVFQWKHGSDFLRPYQIEALDHFFAGGECNGVIVLPCGAGKTIVGIAAMQRLSMCTLILTPNATSAEQWKREILDRTTLPNECIGIYTSGRKTLYPVTIATYQMATYRKGETYPHLDCIRQAPWGFVIYDEVHLLPAPIFRLSADLQSRRRLGLTATLVREDGLEEEAFVMVGPKKYDVPWKTIEKSGWIAPARCVEVSIPFVEKDKFNYLQAGKREQHRLAAENPRKIDALEALLRQHAEDRVLVIGQYINQLQAAGNRLQVPVITGKTPVKQREEWFAKFRAGEIQSLVVSKVANVAVDMPCANVAIQISGTFGSRQEEAQRLGRILRPNAGGRPSYFYTLVTKQSLDQESSTRRQMFLTEQGYQYELRDFETLLQEGNMYESDHLSK</sequence>
<dbReference type="CDD" id="cd18789">
    <property type="entry name" value="SF2_C_XPB"/>
    <property type="match status" value="1"/>
</dbReference>
<dbReference type="EC" id="5.6.2.4" evidence="8"/>
<dbReference type="SMART" id="SM00490">
    <property type="entry name" value="HELICc"/>
    <property type="match status" value="1"/>
</dbReference>
<dbReference type="InterPro" id="IPR006935">
    <property type="entry name" value="Helicase/UvrB_N"/>
</dbReference>
<dbReference type="Pfam" id="PF04851">
    <property type="entry name" value="ResIII"/>
    <property type="match status" value="1"/>
</dbReference>
<dbReference type="Pfam" id="PF16203">
    <property type="entry name" value="ERCC3_RAD25_C"/>
    <property type="match status" value="1"/>
</dbReference>
<feature type="domain" description="Helicase ATP-binding" evidence="10">
    <location>
        <begin position="191"/>
        <end position="345"/>
    </location>
</feature>
<dbReference type="SUPFAM" id="SSF52540">
    <property type="entry name" value="P-loop containing nucleoside triphosphate hydrolases"/>
    <property type="match status" value="1"/>
</dbReference>
<protein>
    <recommendedName>
        <fullName evidence="8">DNA 3'-5' helicase</fullName>
        <ecNumber evidence="8">5.6.2.4</ecNumber>
    </recommendedName>
</protein>
<evidence type="ECO:0000256" key="7">
    <source>
        <dbReference type="ARBA" id="ARBA00034617"/>
    </source>
</evidence>
<evidence type="ECO:0000259" key="11">
    <source>
        <dbReference type="PROSITE" id="PS51194"/>
    </source>
</evidence>
<dbReference type="InterPro" id="IPR032830">
    <property type="entry name" value="XPB/Ssl2_N"/>
</dbReference>
<dbReference type="PROSITE" id="PS51194">
    <property type="entry name" value="HELICASE_CTER"/>
    <property type="match status" value="1"/>
</dbReference>
<keyword evidence="2" id="KW-0547">Nucleotide-binding</keyword>
<evidence type="ECO:0000256" key="4">
    <source>
        <dbReference type="ARBA" id="ARBA00022806"/>
    </source>
</evidence>
<dbReference type="GO" id="GO:0004386">
    <property type="term" value="F:helicase activity"/>
    <property type="evidence" value="ECO:0007669"/>
    <property type="project" value="UniProtKB-KW"/>
</dbReference>
<organism evidence="12 13">
    <name type="scientific">Fodinisporobacter ferrooxydans</name>
    <dbReference type="NCBI Taxonomy" id="2901836"/>
    <lineage>
        <taxon>Bacteria</taxon>
        <taxon>Bacillati</taxon>
        <taxon>Bacillota</taxon>
        <taxon>Bacilli</taxon>
        <taxon>Bacillales</taxon>
        <taxon>Alicyclobacillaceae</taxon>
        <taxon>Fodinisporobacter</taxon>
    </lineage>
</organism>
<comment type="catalytic activity">
    <reaction evidence="9">
        <text>ATP + H2O = ADP + phosphate + H(+)</text>
        <dbReference type="Rhea" id="RHEA:13065"/>
        <dbReference type="ChEBI" id="CHEBI:15377"/>
        <dbReference type="ChEBI" id="CHEBI:15378"/>
        <dbReference type="ChEBI" id="CHEBI:30616"/>
        <dbReference type="ChEBI" id="CHEBI:43474"/>
        <dbReference type="ChEBI" id="CHEBI:456216"/>
        <dbReference type="EC" id="5.6.2.4"/>
    </reaction>
</comment>
<comment type="similarity">
    <text evidence="1">Belongs to the helicase family. RAD25/XPB subfamily.</text>
</comment>
<proteinExistence type="inferred from homology"/>
<evidence type="ECO:0000256" key="1">
    <source>
        <dbReference type="ARBA" id="ARBA00006637"/>
    </source>
</evidence>
<evidence type="ECO:0000256" key="6">
    <source>
        <dbReference type="ARBA" id="ARBA00023235"/>
    </source>
</evidence>
<evidence type="ECO:0000256" key="3">
    <source>
        <dbReference type="ARBA" id="ARBA00022801"/>
    </source>
</evidence>
<reference evidence="12" key="1">
    <citation type="submission" date="2021-12" db="EMBL/GenBank/DDBJ databases">
        <title>Alicyclobacillaceae gen. nov., sp. nov., isolated from chalcocite enrichment system.</title>
        <authorList>
            <person name="Jiang Z."/>
        </authorList>
    </citation>
    <scope>NUCLEOTIDE SEQUENCE</scope>
    <source>
        <strain evidence="12">MYW30-H2</strain>
    </source>
</reference>
<dbReference type="PROSITE" id="PS51192">
    <property type="entry name" value="HELICASE_ATP_BIND_1"/>
    <property type="match status" value="1"/>
</dbReference>
<evidence type="ECO:0000259" key="10">
    <source>
        <dbReference type="PROSITE" id="PS51192"/>
    </source>
</evidence>
<comment type="catalytic activity">
    <reaction evidence="7">
        <text>Couples ATP hydrolysis with the unwinding of duplex DNA by translocating in the 3'-5' direction.</text>
        <dbReference type="EC" id="5.6.2.4"/>
    </reaction>
</comment>
<dbReference type="Pfam" id="PF13625">
    <property type="entry name" value="Helicase_C_3"/>
    <property type="match status" value="1"/>
</dbReference>
<dbReference type="PANTHER" id="PTHR11274">
    <property type="entry name" value="RAD25/XP-B DNA REPAIR HELICASE"/>
    <property type="match status" value="1"/>
</dbReference>
<keyword evidence="4 12" id="KW-0347">Helicase</keyword>
<dbReference type="InterPro" id="IPR001650">
    <property type="entry name" value="Helicase_C-like"/>
</dbReference>
<dbReference type="Proteomes" id="UP000830167">
    <property type="component" value="Chromosome"/>
</dbReference>
<dbReference type="PANTHER" id="PTHR11274:SF0">
    <property type="entry name" value="GENERAL TRANSCRIPTION AND DNA REPAIR FACTOR IIH HELICASE SUBUNIT XPB"/>
    <property type="match status" value="1"/>
</dbReference>
<dbReference type="InterPro" id="IPR050615">
    <property type="entry name" value="ATP-dep_DNA_Helicase"/>
</dbReference>
<keyword evidence="3" id="KW-0378">Hydrolase</keyword>
<evidence type="ECO:0000256" key="2">
    <source>
        <dbReference type="ARBA" id="ARBA00022741"/>
    </source>
</evidence>
<evidence type="ECO:0000256" key="9">
    <source>
        <dbReference type="ARBA" id="ARBA00048988"/>
    </source>
</evidence>
<dbReference type="InterPro" id="IPR027417">
    <property type="entry name" value="P-loop_NTPase"/>
</dbReference>